<protein>
    <submittedName>
        <fullName evidence="2">Uncharacterized protein</fullName>
    </submittedName>
</protein>
<feature type="transmembrane region" description="Helical" evidence="1">
    <location>
        <begin position="70"/>
        <end position="87"/>
    </location>
</feature>
<keyword evidence="1" id="KW-0472">Membrane</keyword>
<sequence>MHYIASLNNITMNNNRITKTKKTIQLILFFILALNIISFKSLWISIGVIAGAIILTAFTLKKDSKENKNHAYLSIFATLGLVVFILYRNFM</sequence>
<evidence type="ECO:0000313" key="2">
    <source>
        <dbReference type="EMBL" id="CAG5074655.1"/>
    </source>
</evidence>
<keyword evidence="1" id="KW-1133">Transmembrane helix</keyword>
<gene>
    <name evidence="2" type="ORF">DYBT9623_05342</name>
</gene>
<dbReference type="EMBL" id="CAJRAU010000012">
    <property type="protein sequence ID" value="CAG5074655.1"/>
    <property type="molecule type" value="Genomic_DNA"/>
</dbReference>
<organism evidence="2 3">
    <name type="scientific">Dyadobacter linearis</name>
    <dbReference type="NCBI Taxonomy" id="2823330"/>
    <lineage>
        <taxon>Bacteria</taxon>
        <taxon>Pseudomonadati</taxon>
        <taxon>Bacteroidota</taxon>
        <taxon>Cytophagia</taxon>
        <taxon>Cytophagales</taxon>
        <taxon>Spirosomataceae</taxon>
        <taxon>Dyadobacter</taxon>
    </lineage>
</organism>
<name>A0ABM8UYA7_9BACT</name>
<feature type="transmembrane region" description="Helical" evidence="1">
    <location>
        <begin position="26"/>
        <end position="58"/>
    </location>
</feature>
<comment type="caution">
    <text evidence="2">The sequence shown here is derived from an EMBL/GenBank/DDBJ whole genome shotgun (WGS) entry which is preliminary data.</text>
</comment>
<proteinExistence type="predicted"/>
<evidence type="ECO:0000256" key="1">
    <source>
        <dbReference type="SAM" id="Phobius"/>
    </source>
</evidence>
<keyword evidence="1" id="KW-0812">Transmembrane</keyword>
<reference evidence="2 3" key="1">
    <citation type="submission" date="2021-04" db="EMBL/GenBank/DDBJ databases">
        <authorList>
            <person name="Rodrigo-Torres L."/>
            <person name="Arahal R. D."/>
            <person name="Lucena T."/>
        </authorList>
    </citation>
    <scope>NUCLEOTIDE SEQUENCE [LARGE SCALE GENOMIC DNA]</scope>
    <source>
        <strain evidence="2 3">CECT 9623</strain>
    </source>
</reference>
<accession>A0ABM8UYA7</accession>
<keyword evidence="3" id="KW-1185">Reference proteome</keyword>
<evidence type="ECO:0000313" key="3">
    <source>
        <dbReference type="Proteomes" id="UP000679725"/>
    </source>
</evidence>
<dbReference type="Proteomes" id="UP000679725">
    <property type="component" value="Unassembled WGS sequence"/>
</dbReference>